<dbReference type="AlphaFoldDB" id="A0A2N7WP48"/>
<gene>
    <name evidence="11" type="ORF">C0Z20_28805</name>
</gene>
<keyword evidence="7 9" id="KW-1133">Transmembrane helix</keyword>
<dbReference type="RefSeq" id="WP_102607383.1">
    <property type="nucleotide sequence ID" value="NZ_PNYC01000027.1"/>
</dbReference>
<evidence type="ECO:0000259" key="10">
    <source>
        <dbReference type="PROSITE" id="PS50928"/>
    </source>
</evidence>
<dbReference type="PANTHER" id="PTHR30614">
    <property type="entry name" value="MEMBRANE COMPONENT OF AMINO ACID ABC TRANSPORTER"/>
    <property type="match status" value="1"/>
</dbReference>
<dbReference type="EMBL" id="PNYC01000027">
    <property type="protein sequence ID" value="PMS31217.1"/>
    <property type="molecule type" value="Genomic_DNA"/>
</dbReference>
<dbReference type="Proteomes" id="UP000235777">
    <property type="component" value="Unassembled WGS sequence"/>
</dbReference>
<dbReference type="InterPro" id="IPR035906">
    <property type="entry name" value="MetI-like_sf"/>
</dbReference>
<evidence type="ECO:0000256" key="3">
    <source>
        <dbReference type="ARBA" id="ARBA00022448"/>
    </source>
</evidence>
<dbReference type="InterPro" id="IPR043429">
    <property type="entry name" value="ArtM/GltK/GlnP/TcyL/YhdX-like"/>
</dbReference>
<feature type="transmembrane region" description="Helical" evidence="9">
    <location>
        <begin position="20"/>
        <end position="41"/>
    </location>
</feature>
<comment type="similarity">
    <text evidence="2">Belongs to the binding-protein-dependent transport system permease family. HisMQ subfamily.</text>
</comment>
<feature type="domain" description="ABC transmembrane type-1" evidence="10">
    <location>
        <begin position="17"/>
        <end position="214"/>
    </location>
</feature>
<reference evidence="11 12" key="1">
    <citation type="submission" date="2018-01" db="EMBL/GenBank/DDBJ databases">
        <title>Whole genome analyses suggest that Burkholderia sensu lato contains two further novel genera in the rhizoxinica-symbiotica group Mycetohabitans gen. nov., and Trinickia gen. nov.: implications for the evolution of diazotrophy and nodulation in the Burkholderiaceae.</title>
        <authorList>
            <person name="Estrada-de los Santos P."/>
            <person name="Palmer M."/>
            <person name="Chavez-Ramirez B."/>
            <person name="Beukes C."/>
            <person name="Steenkamp E.T."/>
            <person name="Hirsch A.M."/>
            <person name="Manyaka P."/>
            <person name="Maluk M."/>
            <person name="Lafos M."/>
            <person name="Crook M."/>
            <person name="Gross E."/>
            <person name="Simon M.F."/>
            <person name="Bueno dos Reis Junior F."/>
            <person name="Poole P.S."/>
            <person name="Venter S.N."/>
            <person name="James E.K."/>
        </authorList>
    </citation>
    <scope>NUCLEOTIDE SEQUENCE [LARGE SCALE GENOMIC DNA]</scope>
    <source>
        <strain evidence="11 12">JPY 581</strain>
    </source>
</reference>
<name>A0A2N7WP48_9BURK</name>
<comment type="caution">
    <text evidence="11">The sequence shown here is derived from an EMBL/GenBank/DDBJ whole genome shotgun (WGS) entry which is preliminary data.</text>
</comment>
<dbReference type="InterPro" id="IPR000515">
    <property type="entry name" value="MetI-like"/>
</dbReference>
<dbReference type="GO" id="GO:0006865">
    <property type="term" value="P:amino acid transport"/>
    <property type="evidence" value="ECO:0007669"/>
    <property type="project" value="TreeGrafter"/>
</dbReference>
<protein>
    <submittedName>
        <fullName evidence="11">ABC transporter permease</fullName>
    </submittedName>
</protein>
<feature type="transmembrane region" description="Helical" evidence="9">
    <location>
        <begin position="53"/>
        <end position="76"/>
    </location>
</feature>
<evidence type="ECO:0000256" key="7">
    <source>
        <dbReference type="ARBA" id="ARBA00022989"/>
    </source>
</evidence>
<keyword evidence="12" id="KW-1185">Reference proteome</keyword>
<accession>A0A2N7WP48</accession>
<evidence type="ECO:0000313" key="11">
    <source>
        <dbReference type="EMBL" id="PMS31217.1"/>
    </source>
</evidence>
<organism evidence="11 12">
    <name type="scientific">Trinickia symbiotica</name>
    <dbReference type="NCBI Taxonomy" id="863227"/>
    <lineage>
        <taxon>Bacteria</taxon>
        <taxon>Pseudomonadati</taxon>
        <taxon>Pseudomonadota</taxon>
        <taxon>Betaproteobacteria</taxon>
        <taxon>Burkholderiales</taxon>
        <taxon>Burkholderiaceae</taxon>
        <taxon>Trinickia</taxon>
    </lineage>
</organism>
<dbReference type="InterPro" id="IPR010065">
    <property type="entry name" value="AA_ABC_transptr_permease_3TM"/>
</dbReference>
<dbReference type="Pfam" id="PF00528">
    <property type="entry name" value="BPD_transp_1"/>
    <property type="match status" value="1"/>
</dbReference>
<sequence>MDLTFIYQTFIQLLPGIPLTVGLAAISVVLGGLLGFIIALLRMSPSAPVRAFAWFYVQLFRSVPLLVLIFMIYYGLSQFNVIRESFLWPFLREPYWCALVALVINDSPYASEIIRGGLQAVRRGELEAARACGMSGALLLRRIIVPIAIRQALPAYGNEIIVMVKATSLASLVTLMDVTGIASSIANETYRPIEAYMSAGIIYLVISYLLTRTVRRIEHRLSPHLRAPVMEQDSLLEGKTV</sequence>
<keyword evidence="4" id="KW-1003">Cell membrane</keyword>
<proteinExistence type="inferred from homology"/>
<dbReference type="PROSITE" id="PS50928">
    <property type="entry name" value="ABC_TM1"/>
    <property type="match status" value="1"/>
</dbReference>
<comment type="subcellular location">
    <subcellularLocation>
        <location evidence="1">Cell inner membrane</location>
        <topology evidence="1">Multi-pass membrane protein</topology>
    </subcellularLocation>
    <subcellularLocation>
        <location evidence="9">Cell membrane</location>
        <topology evidence="9">Multi-pass membrane protein</topology>
    </subcellularLocation>
</comment>
<evidence type="ECO:0000256" key="8">
    <source>
        <dbReference type="ARBA" id="ARBA00023136"/>
    </source>
</evidence>
<dbReference type="Gene3D" id="1.10.3720.10">
    <property type="entry name" value="MetI-like"/>
    <property type="match status" value="1"/>
</dbReference>
<dbReference type="GO" id="GO:0043190">
    <property type="term" value="C:ATP-binding cassette (ABC) transporter complex"/>
    <property type="evidence" value="ECO:0007669"/>
    <property type="project" value="InterPro"/>
</dbReference>
<evidence type="ECO:0000256" key="9">
    <source>
        <dbReference type="RuleBase" id="RU363032"/>
    </source>
</evidence>
<keyword evidence="3 9" id="KW-0813">Transport</keyword>
<evidence type="ECO:0000256" key="5">
    <source>
        <dbReference type="ARBA" id="ARBA00022519"/>
    </source>
</evidence>
<dbReference type="GO" id="GO:0022857">
    <property type="term" value="F:transmembrane transporter activity"/>
    <property type="evidence" value="ECO:0007669"/>
    <property type="project" value="InterPro"/>
</dbReference>
<evidence type="ECO:0000256" key="1">
    <source>
        <dbReference type="ARBA" id="ARBA00004429"/>
    </source>
</evidence>
<keyword evidence="8 9" id="KW-0472">Membrane</keyword>
<dbReference type="PANTHER" id="PTHR30614:SF10">
    <property type="entry name" value="ARGININE ABC TRANSPORTER PERMEASE PROTEIN ARTM"/>
    <property type="match status" value="1"/>
</dbReference>
<keyword evidence="5" id="KW-0997">Cell inner membrane</keyword>
<dbReference type="NCBIfam" id="TIGR01726">
    <property type="entry name" value="HEQRo_perm_3TM"/>
    <property type="match status" value="1"/>
</dbReference>
<keyword evidence="6 9" id="KW-0812">Transmembrane</keyword>
<evidence type="ECO:0000313" key="12">
    <source>
        <dbReference type="Proteomes" id="UP000235777"/>
    </source>
</evidence>
<feature type="transmembrane region" description="Helical" evidence="9">
    <location>
        <begin position="193"/>
        <end position="211"/>
    </location>
</feature>
<evidence type="ECO:0000256" key="6">
    <source>
        <dbReference type="ARBA" id="ARBA00022692"/>
    </source>
</evidence>
<dbReference type="SUPFAM" id="SSF161098">
    <property type="entry name" value="MetI-like"/>
    <property type="match status" value="1"/>
</dbReference>
<evidence type="ECO:0000256" key="4">
    <source>
        <dbReference type="ARBA" id="ARBA00022475"/>
    </source>
</evidence>
<evidence type="ECO:0000256" key="2">
    <source>
        <dbReference type="ARBA" id="ARBA00010072"/>
    </source>
</evidence>
<dbReference type="CDD" id="cd06261">
    <property type="entry name" value="TM_PBP2"/>
    <property type="match status" value="1"/>
</dbReference>